<reference evidence="3 4" key="1">
    <citation type="submission" date="2019-04" db="EMBL/GenBank/DDBJ databases">
        <title>Draft genome sequence of Youngimonas vesicularis.</title>
        <authorList>
            <person name="Hameed A."/>
        </authorList>
    </citation>
    <scope>NUCLEOTIDE SEQUENCE [LARGE SCALE GENOMIC DNA]</scope>
    <source>
        <strain evidence="3 4">CC-AMW-E</strain>
    </source>
</reference>
<dbReference type="InterPro" id="IPR014044">
    <property type="entry name" value="CAP_dom"/>
</dbReference>
<proteinExistence type="predicted"/>
<dbReference type="EMBL" id="SSMD01000002">
    <property type="protein sequence ID" value="THD75838.1"/>
    <property type="molecule type" value="Genomic_DNA"/>
</dbReference>
<gene>
    <name evidence="3" type="ORF">E7681_05120</name>
</gene>
<feature type="signal peptide" evidence="1">
    <location>
        <begin position="1"/>
        <end position="21"/>
    </location>
</feature>
<dbReference type="Gene3D" id="3.40.33.10">
    <property type="entry name" value="CAP"/>
    <property type="match status" value="1"/>
</dbReference>
<dbReference type="AlphaFoldDB" id="A0A4S3ME86"/>
<protein>
    <submittedName>
        <fullName evidence="3">CAP domain-containing protein</fullName>
    </submittedName>
</protein>
<sequence length="163" mass="17904">MFNAKRAVILMAFLVSGCFSTDPNKVMPPAKPTPPVAPVDEVSFDKALTKARRAAGVGVLTENKALERSATGHAKDMERKEYLAHVNPAGLNFDKRMLRAGYCIASMAENIAEGPKTEAAVFKMWMDSPAHRKNMLNGKYTQYGLARSGRYWVLDLAGPCVRN</sequence>
<dbReference type="SUPFAM" id="SSF55797">
    <property type="entry name" value="PR-1-like"/>
    <property type="match status" value="1"/>
</dbReference>
<evidence type="ECO:0000313" key="3">
    <source>
        <dbReference type="EMBL" id="THD75838.1"/>
    </source>
</evidence>
<dbReference type="CDD" id="cd05379">
    <property type="entry name" value="CAP_bacterial"/>
    <property type="match status" value="1"/>
</dbReference>
<evidence type="ECO:0000313" key="4">
    <source>
        <dbReference type="Proteomes" id="UP000306113"/>
    </source>
</evidence>
<dbReference type="PANTHER" id="PTHR31157">
    <property type="entry name" value="SCP DOMAIN-CONTAINING PROTEIN"/>
    <property type="match status" value="1"/>
</dbReference>
<dbReference type="RefSeq" id="WP_136338200.1">
    <property type="nucleotide sequence ID" value="NZ_SSMD01000002.1"/>
</dbReference>
<dbReference type="Proteomes" id="UP000306113">
    <property type="component" value="Unassembled WGS sequence"/>
</dbReference>
<feature type="chain" id="PRO_5020997708" evidence="1">
    <location>
        <begin position="22"/>
        <end position="163"/>
    </location>
</feature>
<evidence type="ECO:0000256" key="1">
    <source>
        <dbReference type="SAM" id="SignalP"/>
    </source>
</evidence>
<keyword evidence="4" id="KW-1185">Reference proteome</keyword>
<dbReference type="PROSITE" id="PS51257">
    <property type="entry name" value="PROKAR_LIPOPROTEIN"/>
    <property type="match status" value="1"/>
</dbReference>
<name>A0A4S3ME86_9RHOB</name>
<organism evidence="3 4">
    <name type="scientific">Thalassobius vesicularis</name>
    <dbReference type="NCBI Taxonomy" id="1294297"/>
    <lineage>
        <taxon>Bacteria</taxon>
        <taxon>Pseudomonadati</taxon>
        <taxon>Pseudomonadota</taxon>
        <taxon>Alphaproteobacteria</taxon>
        <taxon>Rhodobacterales</taxon>
        <taxon>Roseobacteraceae</taxon>
        <taxon>Thalassovita</taxon>
    </lineage>
</organism>
<evidence type="ECO:0000259" key="2">
    <source>
        <dbReference type="Pfam" id="PF00188"/>
    </source>
</evidence>
<dbReference type="Pfam" id="PF00188">
    <property type="entry name" value="CAP"/>
    <property type="match status" value="1"/>
</dbReference>
<dbReference type="PANTHER" id="PTHR31157:SF1">
    <property type="entry name" value="SCP DOMAIN-CONTAINING PROTEIN"/>
    <property type="match status" value="1"/>
</dbReference>
<dbReference type="InterPro" id="IPR035940">
    <property type="entry name" value="CAP_sf"/>
</dbReference>
<comment type="caution">
    <text evidence="3">The sequence shown here is derived from an EMBL/GenBank/DDBJ whole genome shotgun (WGS) entry which is preliminary data.</text>
</comment>
<dbReference type="OrthoDB" id="9811255at2"/>
<accession>A0A4S3ME86</accession>
<feature type="domain" description="SCP" evidence="2">
    <location>
        <begin position="49"/>
        <end position="148"/>
    </location>
</feature>
<keyword evidence="1" id="KW-0732">Signal</keyword>